<proteinExistence type="predicted"/>
<organism evidence="2 3">
    <name type="scientific">Ameca splendens</name>
    <dbReference type="NCBI Taxonomy" id="208324"/>
    <lineage>
        <taxon>Eukaryota</taxon>
        <taxon>Metazoa</taxon>
        <taxon>Chordata</taxon>
        <taxon>Craniata</taxon>
        <taxon>Vertebrata</taxon>
        <taxon>Euteleostomi</taxon>
        <taxon>Actinopterygii</taxon>
        <taxon>Neopterygii</taxon>
        <taxon>Teleostei</taxon>
        <taxon>Neoteleostei</taxon>
        <taxon>Acanthomorphata</taxon>
        <taxon>Ovalentaria</taxon>
        <taxon>Atherinomorphae</taxon>
        <taxon>Cyprinodontiformes</taxon>
        <taxon>Goodeidae</taxon>
        <taxon>Ameca</taxon>
    </lineage>
</organism>
<gene>
    <name evidence="2" type="ORF">AMECASPLE_001926</name>
</gene>
<accession>A0ABV0YWQ7</accession>
<feature type="region of interest" description="Disordered" evidence="1">
    <location>
        <begin position="25"/>
        <end position="44"/>
    </location>
</feature>
<evidence type="ECO:0000313" key="3">
    <source>
        <dbReference type="Proteomes" id="UP001469553"/>
    </source>
</evidence>
<feature type="compositionally biased region" description="Basic and acidic residues" evidence="1">
    <location>
        <begin position="28"/>
        <end position="44"/>
    </location>
</feature>
<comment type="caution">
    <text evidence="2">The sequence shown here is derived from an EMBL/GenBank/DDBJ whole genome shotgun (WGS) entry which is preliminary data.</text>
</comment>
<dbReference type="EMBL" id="JAHRIP010047092">
    <property type="protein sequence ID" value="MEQ2298117.1"/>
    <property type="molecule type" value="Genomic_DNA"/>
</dbReference>
<keyword evidence="3" id="KW-1185">Reference proteome</keyword>
<evidence type="ECO:0000256" key="1">
    <source>
        <dbReference type="SAM" id="MobiDB-lite"/>
    </source>
</evidence>
<dbReference type="Proteomes" id="UP001469553">
    <property type="component" value="Unassembled WGS sequence"/>
</dbReference>
<sequence>MVQPSAHVSCDKDFRCCPPRRSLHLPLKGKEGVDEGRDINHQPQDQERITLLAHLEDRKHMRKEGCNPQMSFSFLLRHGGFRLNKPLRPAMNNGIGWAKDTQDPFFKSGDKKDTFGGVF</sequence>
<reference evidence="2 3" key="1">
    <citation type="submission" date="2021-06" db="EMBL/GenBank/DDBJ databases">
        <authorList>
            <person name="Palmer J.M."/>
        </authorList>
    </citation>
    <scope>NUCLEOTIDE SEQUENCE [LARGE SCALE GENOMIC DNA]</scope>
    <source>
        <strain evidence="2 3">AS_MEX2019</strain>
        <tissue evidence="2">Muscle</tissue>
    </source>
</reference>
<name>A0ABV0YWQ7_9TELE</name>
<protein>
    <submittedName>
        <fullName evidence="2">Uncharacterized protein</fullName>
    </submittedName>
</protein>
<evidence type="ECO:0000313" key="2">
    <source>
        <dbReference type="EMBL" id="MEQ2298117.1"/>
    </source>
</evidence>